<dbReference type="PANTHER" id="PTHR28670:SF1">
    <property type="entry name" value="UV-STIMULATED SCAFFOLD PROTEIN A"/>
    <property type="match status" value="1"/>
</dbReference>
<gene>
    <name evidence="2" type="ORF">KFE25_010930</name>
</gene>
<dbReference type="PANTHER" id="PTHR28670">
    <property type="entry name" value="UV-STIMULATED SCAFFOLD PROTEIN A"/>
    <property type="match status" value="1"/>
</dbReference>
<feature type="compositionally biased region" description="Acidic residues" evidence="1">
    <location>
        <begin position="146"/>
        <end position="166"/>
    </location>
</feature>
<feature type="compositionally biased region" description="Gly residues" evidence="1">
    <location>
        <begin position="291"/>
        <end position="300"/>
    </location>
</feature>
<feature type="compositionally biased region" description="Acidic residues" evidence="1">
    <location>
        <begin position="174"/>
        <end position="186"/>
    </location>
</feature>
<protein>
    <submittedName>
        <fullName evidence="2">Uncharacterized protein</fullName>
    </submittedName>
</protein>
<dbReference type="GO" id="GO:0005694">
    <property type="term" value="C:chromosome"/>
    <property type="evidence" value="ECO:0007669"/>
    <property type="project" value="TreeGrafter"/>
</dbReference>
<dbReference type="OrthoDB" id="10672290at2759"/>
<dbReference type="GO" id="GO:0006283">
    <property type="term" value="P:transcription-coupled nucleotide-excision repair"/>
    <property type="evidence" value="ECO:0007669"/>
    <property type="project" value="TreeGrafter"/>
</dbReference>
<evidence type="ECO:0000313" key="3">
    <source>
        <dbReference type="Proteomes" id="UP000751190"/>
    </source>
</evidence>
<dbReference type="GO" id="GO:0000993">
    <property type="term" value="F:RNA polymerase II complex binding"/>
    <property type="evidence" value="ECO:0007669"/>
    <property type="project" value="TreeGrafter"/>
</dbReference>
<organism evidence="2 3">
    <name type="scientific">Diacronema lutheri</name>
    <name type="common">Unicellular marine alga</name>
    <name type="synonym">Monochrysis lutheri</name>
    <dbReference type="NCBI Taxonomy" id="2081491"/>
    <lineage>
        <taxon>Eukaryota</taxon>
        <taxon>Haptista</taxon>
        <taxon>Haptophyta</taxon>
        <taxon>Pavlovophyceae</taxon>
        <taxon>Pavlovales</taxon>
        <taxon>Pavlovaceae</taxon>
        <taxon>Diacronema</taxon>
    </lineage>
</organism>
<accession>A0A8J5X3D0</accession>
<feature type="region of interest" description="Disordered" evidence="1">
    <location>
        <begin position="128"/>
        <end position="195"/>
    </location>
</feature>
<comment type="caution">
    <text evidence="2">The sequence shown here is derived from an EMBL/GenBank/DDBJ whole genome shotgun (WGS) entry which is preliminary data.</text>
</comment>
<reference evidence="2" key="1">
    <citation type="submission" date="2021-05" db="EMBL/GenBank/DDBJ databases">
        <title>The genome of the haptophyte Pavlova lutheri (Diacronema luteri, Pavlovales) - a model for lipid biosynthesis in eukaryotic algae.</title>
        <authorList>
            <person name="Hulatt C.J."/>
            <person name="Posewitz M.C."/>
        </authorList>
    </citation>
    <scope>NUCLEOTIDE SEQUENCE</scope>
    <source>
        <strain evidence="2">NIVA-4/92</strain>
    </source>
</reference>
<dbReference type="EMBL" id="JAGTXO010000036">
    <property type="protein sequence ID" value="KAG8459881.1"/>
    <property type="molecule type" value="Genomic_DNA"/>
</dbReference>
<name>A0A8J5X3D0_DIALT</name>
<keyword evidence="3" id="KW-1185">Reference proteome</keyword>
<proteinExistence type="predicted"/>
<dbReference type="Proteomes" id="UP000751190">
    <property type="component" value="Unassembled WGS sequence"/>
</dbReference>
<sequence>MFPAFVEATITALPPQLRPRACVRRLTHAALRCVGSWARSHGSTHRQVALAERYLRETRGMDIPLVDGPLVEPAPTPREAALRAERARNLLARYDRIDAEIAQLAPQIDAALAVADECFAILVPNLEGPADAPPSAHKHARAAEGGDGDDDGDVDGDEGDEGEETGGDATGGEETGDEETGDEETGDERGASTSGCATLRSFGITSSNHAISLSLPLSAAGADRDTAVLDVRRENSALADALHDVLLERMARVVHGCAQLRLGGGADGDGNIGDRNFEPAARRGGSAAAEGGSGTEGGTESGTESDFEEGVPITHAPPALAAAAAHAGRAPLPQLAAAAVGERGARRCCGVPRRDGSLCAEVATDRCPFHGPLDLALAPGADPRDERAQLLCARTPSPVQATAATPTALARAAASGAGESGIGAGESGSGGESHAAAGAGASASVAGAACGRSPALRACQAAAPLRPSPSRAGPSARERLGARLAKLNAARPAGVRLRQLEAARDEARARRFANDVTVAWRG</sequence>
<dbReference type="GO" id="GO:0009411">
    <property type="term" value="P:response to UV"/>
    <property type="evidence" value="ECO:0007669"/>
    <property type="project" value="InterPro"/>
</dbReference>
<dbReference type="AlphaFoldDB" id="A0A8J5X3D0"/>
<evidence type="ECO:0000256" key="1">
    <source>
        <dbReference type="SAM" id="MobiDB-lite"/>
    </source>
</evidence>
<feature type="region of interest" description="Disordered" evidence="1">
    <location>
        <begin position="264"/>
        <end position="311"/>
    </location>
</feature>
<evidence type="ECO:0000313" key="2">
    <source>
        <dbReference type="EMBL" id="KAG8459881.1"/>
    </source>
</evidence>
<dbReference type="InterPro" id="IPR018610">
    <property type="entry name" value="UVSSA"/>
</dbReference>